<dbReference type="RefSeq" id="XP_040769786.1">
    <property type="nucleotide sequence ID" value="XM_040907754.1"/>
</dbReference>
<gene>
    <name evidence="1" type="ORF">LAESUDRAFT_720104</name>
</gene>
<accession>A0A165HSU1</accession>
<dbReference type="InParanoid" id="A0A165HSU1"/>
<dbReference type="AlphaFoldDB" id="A0A165HSU1"/>
<keyword evidence="2" id="KW-1185">Reference proteome</keyword>
<dbReference type="Proteomes" id="UP000076871">
    <property type="component" value="Unassembled WGS sequence"/>
</dbReference>
<name>A0A165HSU1_9APHY</name>
<dbReference type="GeneID" id="63824783"/>
<protein>
    <submittedName>
        <fullName evidence="1">Uncharacterized protein</fullName>
    </submittedName>
</protein>
<dbReference type="EMBL" id="KV427606">
    <property type="protein sequence ID" value="KZT12138.1"/>
    <property type="molecule type" value="Genomic_DNA"/>
</dbReference>
<evidence type="ECO:0000313" key="1">
    <source>
        <dbReference type="EMBL" id="KZT12138.1"/>
    </source>
</evidence>
<organism evidence="1 2">
    <name type="scientific">Laetiporus sulphureus 93-53</name>
    <dbReference type="NCBI Taxonomy" id="1314785"/>
    <lineage>
        <taxon>Eukaryota</taxon>
        <taxon>Fungi</taxon>
        <taxon>Dikarya</taxon>
        <taxon>Basidiomycota</taxon>
        <taxon>Agaricomycotina</taxon>
        <taxon>Agaricomycetes</taxon>
        <taxon>Polyporales</taxon>
        <taxon>Laetiporus</taxon>
    </lineage>
</organism>
<proteinExistence type="predicted"/>
<sequence length="73" mass="7815">MATASARILISVSMGLSGMPTYAGTVSSLLDLMEVRKASSSQARPKCDCDGRRVRRVLHESSRAHPIPLTLSS</sequence>
<evidence type="ECO:0000313" key="2">
    <source>
        <dbReference type="Proteomes" id="UP000076871"/>
    </source>
</evidence>
<reference evidence="1 2" key="1">
    <citation type="journal article" date="2016" name="Mol. Biol. Evol.">
        <title>Comparative Genomics of Early-Diverging Mushroom-Forming Fungi Provides Insights into the Origins of Lignocellulose Decay Capabilities.</title>
        <authorList>
            <person name="Nagy L.G."/>
            <person name="Riley R."/>
            <person name="Tritt A."/>
            <person name="Adam C."/>
            <person name="Daum C."/>
            <person name="Floudas D."/>
            <person name="Sun H."/>
            <person name="Yadav J.S."/>
            <person name="Pangilinan J."/>
            <person name="Larsson K.H."/>
            <person name="Matsuura K."/>
            <person name="Barry K."/>
            <person name="Labutti K."/>
            <person name="Kuo R."/>
            <person name="Ohm R.A."/>
            <person name="Bhattacharya S.S."/>
            <person name="Shirouzu T."/>
            <person name="Yoshinaga Y."/>
            <person name="Martin F.M."/>
            <person name="Grigoriev I.V."/>
            <person name="Hibbett D.S."/>
        </authorList>
    </citation>
    <scope>NUCLEOTIDE SEQUENCE [LARGE SCALE GENOMIC DNA]</scope>
    <source>
        <strain evidence="1 2">93-53</strain>
    </source>
</reference>